<dbReference type="Gene3D" id="3.80.20.20">
    <property type="entry name" value="Receptor L-domain"/>
    <property type="match status" value="1"/>
</dbReference>
<dbReference type="SUPFAM" id="SSF52058">
    <property type="entry name" value="L domain-like"/>
    <property type="match status" value="1"/>
</dbReference>
<evidence type="ECO:0000256" key="1">
    <source>
        <dbReference type="SAM" id="MobiDB-lite"/>
    </source>
</evidence>
<keyword evidence="4" id="KW-1185">Reference proteome</keyword>
<accession>A0A016WNN0</accession>
<keyword evidence="2" id="KW-0812">Transmembrane</keyword>
<feature type="region of interest" description="Disordered" evidence="1">
    <location>
        <begin position="1"/>
        <end position="20"/>
    </location>
</feature>
<dbReference type="OrthoDB" id="10499538at2759"/>
<dbReference type="Proteomes" id="UP000024635">
    <property type="component" value="Unassembled WGS sequence"/>
</dbReference>
<evidence type="ECO:0008006" key="5">
    <source>
        <dbReference type="Google" id="ProtNLM"/>
    </source>
</evidence>
<dbReference type="InterPro" id="IPR036941">
    <property type="entry name" value="Rcpt_L-dom_sf"/>
</dbReference>
<feature type="compositionally biased region" description="Low complexity" evidence="1">
    <location>
        <begin position="238"/>
        <end position="258"/>
    </location>
</feature>
<protein>
    <recommendedName>
        <fullName evidence="5">Receptor L-domain domain-containing protein</fullName>
    </recommendedName>
</protein>
<keyword evidence="2" id="KW-0472">Membrane</keyword>
<dbReference type="AlphaFoldDB" id="A0A016WNN0"/>
<gene>
    <name evidence="3" type="primary">Acey_s0604.g544</name>
    <name evidence="3" type="ORF">Y032_0604g544</name>
</gene>
<sequence length="269" mass="29161">MRAISDFLQGRDRDPLADTSSCSGGDVTGNFLKKFPASCELIWTDLGSRFVTDAAAKLGRCLDMVRIVKGRLVYKEINNTAESPCLRQLMTIEHTSDGPAIEVNHNDGLVSLGLENLKKISNKDKVVFKVHYDHYLTNATPWEVSSLVRAAGGNHEKCKEMFDVRQPGFVEPDRGVSALSWFFIIYAAVSAFIYGVILVLHVFLQPHLPKAMRGNNSRSSLASLQSLKSLNSMKSLRSLASGKSAGSNSAKGSQSGQSLPAAKTPSGAD</sequence>
<organism evidence="3 4">
    <name type="scientific">Ancylostoma ceylanicum</name>
    <dbReference type="NCBI Taxonomy" id="53326"/>
    <lineage>
        <taxon>Eukaryota</taxon>
        <taxon>Metazoa</taxon>
        <taxon>Ecdysozoa</taxon>
        <taxon>Nematoda</taxon>
        <taxon>Chromadorea</taxon>
        <taxon>Rhabditida</taxon>
        <taxon>Rhabditina</taxon>
        <taxon>Rhabditomorpha</taxon>
        <taxon>Strongyloidea</taxon>
        <taxon>Ancylostomatidae</taxon>
        <taxon>Ancylostomatinae</taxon>
        <taxon>Ancylostoma</taxon>
    </lineage>
</organism>
<evidence type="ECO:0000256" key="2">
    <source>
        <dbReference type="SAM" id="Phobius"/>
    </source>
</evidence>
<reference evidence="4" key="1">
    <citation type="journal article" date="2015" name="Nat. Genet.">
        <title>The genome and transcriptome of the zoonotic hookworm Ancylostoma ceylanicum identify infection-specific gene families.</title>
        <authorList>
            <person name="Schwarz E.M."/>
            <person name="Hu Y."/>
            <person name="Antoshechkin I."/>
            <person name="Miller M.M."/>
            <person name="Sternberg P.W."/>
            <person name="Aroian R.V."/>
        </authorList>
    </citation>
    <scope>NUCLEOTIDE SEQUENCE</scope>
    <source>
        <strain evidence="4">HY135</strain>
    </source>
</reference>
<feature type="region of interest" description="Disordered" evidence="1">
    <location>
        <begin position="238"/>
        <end position="269"/>
    </location>
</feature>
<proteinExistence type="predicted"/>
<name>A0A016WNN0_9BILA</name>
<feature type="transmembrane region" description="Helical" evidence="2">
    <location>
        <begin position="181"/>
        <end position="204"/>
    </location>
</feature>
<comment type="caution">
    <text evidence="3">The sequence shown here is derived from an EMBL/GenBank/DDBJ whole genome shotgun (WGS) entry which is preliminary data.</text>
</comment>
<evidence type="ECO:0000313" key="3">
    <source>
        <dbReference type="EMBL" id="EYC40608.1"/>
    </source>
</evidence>
<keyword evidence="2" id="KW-1133">Transmembrane helix</keyword>
<dbReference type="EMBL" id="JARK01000204">
    <property type="protein sequence ID" value="EYC40608.1"/>
    <property type="molecule type" value="Genomic_DNA"/>
</dbReference>
<evidence type="ECO:0000313" key="4">
    <source>
        <dbReference type="Proteomes" id="UP000024635"/>
    </source>
</evidence>